<dbReference type="SUPFAM" id="SSF51182">
    <property type="entry name" value="RmlC-like cupins"/>
    <property type="match status" value="1"/>
</dbReference>
<dbReference type="Proteomes" id="UP000242418">
    <property type="component" value="Unassembled WGS sequence"/>
</dbReference>
<dbReference type="InterPro" id="IPR011051">
    <property type="entry name" value="RmlC_Cupin_sf"/>
</dbReference>
<comment type="caution">
    <text evidence="1">The sequence shown here is derived from an EMBL/GenBank/DDBJ whole genome shotgun (WGS) entry which is preliminary data.</text>
</comment>
<evidence type="ECO:0008006" key="3">
    <source>
        <dbReference type="Google" id="ProtNLM"/>
    </source>
</evidence>
<organism evidence="1 2">
    <name type="scientific">Pseudomonas peli</name>
    <dbReference type="NCBI Taxonomy" id="592361"/>
    <lineage>
        <taxon>Bacteria</taxon>
        <taxon>Pseudomonadati</taxon>
        <taxon>Pseudomonadota</taxon>
        <taxon>Gammaproteobacteria</taxon>
        <taxon>Pseudomonadales</taxon>
        <taxon>Pseudomonadaceae</taxon>
        <taxon>Pseudomonas</taxon>
    </lineage>
</organism>
<keyword evidence="2" id="KW-1185">Reference proteome</keyword>
<dbReference type="RefSeq" id="WP_186343924.1">
    <property type="nucleotide sequence ID" value="NZ_FMTL01000002.1"/>
</dbReference>
<accession>A0AB37Z9J2</accession>
<reference evidence="1 2" key="1">
    <citation type="submission" date="2016-10" db="EMBL/GenBank/DDBJ databases">
        <authorList>
            <person name="Varghese N."/>
            <person name="Submissions S."/>
        </authorList>
    </citation>
    <scope>NUCLEOTIDE SEQUENCE [LARGE SCALE GENOMIC DNA]</scope>
    <source>
        <strain evidence="1 2">DSM 17833</strain>
    </source>
</reference>
<name>A0AB37Z9J2_9PSED</name>
<evidence type="ECO:0000313" key="2">
    <source>
        <dbReference type="Proteomes" id="UP000242418"/>
    </source>
</evidence>
<proteinExistence type="predicted"/>
<protein>
    <recommendedName>
        <fullName evidence="3">Cupin domain-containing protein</fullName>
    </recommendedName>
</protein>
<dbReference type="AlphaFoldDB" id="A0AB37Z9J2"/>
<dbReference type="InterPro" id="IPR014710">
    <property type="entry name" value="RmlC-like_jellyroll"/>
</dbReference>
<dbReference type="EMBL" id="FMTL01000002">
    <property type="protein sequence ID" value="SCW71840.1"/>
    <property type="molecule type" value="Genomic_DNA"/>
</dbReference>
<dbReference type="Gene3D" id="2.60.120.10">
    <property type="entry name" value="Jelly Rolls"/>
    <property type="match status" value="1"/>
</dbReference>
<sequence>MALKHAGSGEVIELLPTMTTSTQISQALICAPRLEVMRLVLEAGKIIPVHSVAGPLTIQCLQGCVEVEAEGIWQSLHEHQLMFVAEGVEHALQTKVDAIVLVTLIRLQHSD</sequence>
<gene>
    <name evidence="1" type="ORF">SAMN05216370_3105</name>
</gene>
<evidence type="ECO:0000313" key="1">
    <source>
        <dbReference type="EMBL" id="SCW71840.1"/>
    </source>
</evidence>